<comment type="caution">
    <text evidence="2">The sequence shown here is derived from an EMBL/GenBank/DDBJ whole genome shotgun (WGS) entry which is preliminary data.</text>
</comment>
<dbReference type="GO" id="GO:0000731">
    <property type="term" value="P:DNA synthesis involved in DNA repair"/>
    <property type="evidence" value="ECO:0007669"/>
    <property type="project" value="TreeGrafter"/>
</dbReference>
<dbReference type="OrthoDB" id="9784297at2"/>
<accession>A0A292YQ14</accession>
<dbReference type="GO" id="GO:0005524">
    <property type="term" value="F:ATP binding"/>
    <property type="evidence" value="ECO:0007669"/>
    <property type="project" value="InterPro"/>
</dbReference>
<dbReference type="InterPro" id="IPR014555">
    <property type="entry name" value="RecF-like"/>
</dbReference>
<evidence type="ECO:0000313" key="2">
    <source>
        <dbReference type="EMBL" id="GAX92028.1"/>
    </source>
</evidence>
<dbReference type="SUPFAM" id="SSF52540">
    <property type="entry name" value="P-loop containing nucleoside triphosphate hydrolases"/>
    <property type="match status" value="1"/>
</dbReference>
<dbReference type="InterPro" id="IPR041685">
    <property type="entry name" value="AAA_GajA/Old/RecF-like"/>
</dbReference>
<dbReference type="EMBL" id="BDUF01000121">
    <property type="protein sequence ID" value="GAX92028.1"/>
    <property type="molecule type" value="Genomic_DNA"/>
</dbReference>
<dbReference type="Gene3D" id="3.40.50.300">
    <property type="entry name" value="P-loop containing nucleotide triphosphate hydrolases"/>
    <property type="match status" value="1"/>
</dbReference>
<evidence type="ECO:0000313" key="3">
    <source>
        <dbReference type="Proteomes" id="UP000217785"/>
    </source>
</evidence>
<dbReference type="PANTHER" id="PTHR32182:SF22">
    <property type="entry name" value="ATP-DEPENDENT ENDONUCLEASE, OLD FAMILY-RELATED"/>
    <property type="match status" value="1"/>
</dbReference>
<sequence length="422" mass="49148">MLKSFSVKRFRNLNLDNLEFNKVNLLIGPNNSGKTNLIEAIRFFSNLILHEKRDSAFHDELAQHGWDELLDRRFEKPGIIEMKWVIDTDPKYPELTYELNFRVGTADQIPRGFYITGETLRYEKPAKNQSRPFNFIECHKQIPGQGKFSVRQRSVEHGLKNVSLTSLDVNANDTVFNQLSNLLDSETFRMEFYPNFKQTVNTVQEFFKKFFAYSSTEFDLKIIREPAKIEAGSKYLKPDGSNFVNVLNYLDEQYDFLDAYTQYLRELIHDLDSVKIISVGDTRRALQLKIKGQIFKLHELSDGTIKAMLLTLLMWTPEKMTILALDEPELNLHPAWLKVISTWVERTDSMEQLFISSHSPDFLDGYTELFLKQKVDLLVFDLKEEPTVKVVKPDNLKDLLERGWEIGDLYRVGEPALGGWPW</sequence>
<organism evidence="2 3">
    <name type="scientific">Effusibacillus lacus</name>
    <dbReference type="NCBI Taxonomy" id="1348429"/>
    <lineage>
        <taxon>Bacteria</taxon>
        <taxon>Bacillati</taxon>
        <taxon>Bacillota</taxon>
        <taxon>Bacilli</taxon>
        <taxon>Bacillales</taxon>
        <taxon>Alicyclobacillaceae</taxon>
        <taxon>Effusibacillus</taxon>
    </lineage>
</organism>
<evidence type="ECO:0000259" key="1">
    <source>
        <dbReference type="Pfam" id="PF13175"/>
    </source>
</evidence>
<dbReference type="PIRSF" id="PIRSF029347">
    <property type="entry name" value="RecF"/>
    <property type="match status" value="1"/>
</dbReference>
<name>A0A292YQ14_9BACL</name>
<dbReference type="GO" id="GO:0016887">
    <property type="term" value="F:ATP hydrolysis activity"/>
    <property type="evidence" value="ECO:0007669"/>
    <property type="project" value="InterPro"/>
</dbReference>
<protein>
    <recommendedName>
        <fullName evidence="1">Endonuclease GajA/Old nuclease/RecF-like AAA domain-containing protein</fullName>
    </recommendedName>
</protein>
<reference evidence="3" key="1">
    <citation type="submission" date="2017-07" db="EMBL/GenBank/DDBJ databases">
        <title>Draft genome sequence of Effusibacillus lacus strain skLN1.</title>
        <authorList>
            <person name="Watanabe M."/>
            <person name="Kojima H."/>
            <person name="Fukui M."/>
        </authorList>
    </citation>
    <scope>NUCLEOTIDE SEQUENCE [LARGE SCALE GENOMIC DNA]</scope>
    <source>
        <strain evidence="3">skLN1</strain>
    </source>
</reference>
<dbReference type="PANTHER" id="PTHR32182">
    <property type="entry name" value="DNA REPLICATION AND REPAIR PROTEIN RECF"/>
    <property type="match status" value="1"/>
</dbReference>
<dbReference type="GO" id="GO:0006302">
    <property type="term" value="P:double-strand break repair"/>
    <property type="evidence" value="ECO:0007669"/>
    <property type="project" value="TreeGrafter"/>
</dbReference>
<feature type="domain" description="Endonuclease GajA/Old nuclease/RecF-like AAA" evidence="1">
    <location>
        <begin position="1"/>
        <end position="362"/>
    </location>
</feature>
<dbReference type="RefSeq" id="WP_096184409.1">
    <property type="nucleotide sequence ID" value="NZ_BDUF01000121.1"/>
</dbReference>
<dbReference type="InterPro" id="IPR027417">
    <property type="entry name" value="P-loop_NTPase"/>
</dbReference>
<keyword evidence="3" id="KW-1185">Reference proteome</keyword>
<dbReference type="AlphaFoldDB" id="A0A292YQ14"/>
<dbReference type="Proteomes" id="UP000217785">
    <property type="component" value="Unassembled WGS sequence"/>
</dbReference>
<gene>
    <name evidence="2" type="ORF">EFBL_3719</name>
</gene>
<proteinExistence type="predicted"/>
<dbReference type="Pfam" id="PF13175">
    <property type="entry name" value="AAA_15"/>
    <property type="match status" value="1"/>
</dbReference>